<dbReference type="InterPro" id="IPR020946">
    <property type="entry name" value="Flavin_mOase-like"/>
</dbReference>
<keyword evidence="3" id="KW-0285">Flavoprotein</keyword>
<dbReference type="Gene3D" id="3.50.50.60">
    <property type="entry name" value="FAD/NAD(P)-binding domain"/>
    <property type="match status" value="2"/>
</dbReference>
<dbReference type="SUPFAM" id="SSF51905">
    <property type="entry name" value="FAD/NAD(P)-binding domain"/>
    <property type="match status" value="3"/>
</dbReference>
<evidence type="ECO:0000256" key="5">
    <source>
        <dbReference type="ARBA" id="ARBA00023002"/>
    </source>
</evidence>
<dbReference type="GO" id="GO:0004499">
    <property type="term" value="F:N,N-dimethylaniline monooxygenase activity"/>
    <property type="evidence" value="ECO:0007669"/>
    <property type="project" value="InterPro"/>
</dbReference>
<dbReference type="Proteomes" id="UP001172681">
    <property type="component" value="Unassembled WGS sequence"/>
</dbReference>
<accession>A0AA39D4T0</accession>
<reference evidence="6" key="1">
    <citation type="submission" date="2022-10" db="EMBL/GenBank/DDBJ databases">
        <title>Culturing micro-colonial fungi from biological soil crusts in the Mojave desert and describing Neophaeococcomyces mojavensis, and introducing the new genera and species Taxawa tesnikishii.</title>
        <authorList>
            <person name="Kurbessoian T."/>
            <person name="Stajich J.E."/>
        </authorList>
    </citation>
    <scope>NUCLEOTIDE SEQUENCE</scope>
    <source>
        <strain evidence="6">TK_35</strain>
    </source>
</reference>
<evidence type="ECO:0000256" key="1">
    <source>
        <dbReference type="ARBA" id="ARBA00001974"/>
    </source>
</evidence>
<keyword evidence="5" id="KW-0560">Oxidoreductase</keyword>
<comment type="caution">
    <text evidence="6">The sequence shown here is derived from an EMBL/GenBank/DDBJ whole genome shotgun (WGS) entry which is preliminary data.</text>
</comment>
<evidence type="ECO:0000313" key="7">
    <source>
        <dbReference type="Proteomes" id="UP001172681"/>
    </source>
</evidence>
<dbReference type="GO" id="GO:0050660">
    <property type="term" value="F:flavin adenine dinucleotide binding"/>
    <property type="evidence" value="ECO:0007669"/>
    <property type="project" value="InterPro"/>
</dbReference>
<dbReference type="GO" id="GO:0050661">
    <property type="term" value="F:NADP binding"/>
    <property type="evidence" value="ECO:0007669"/>
    <property type="project" value="InterPro"/>
</dbReference>
<keyword evidence="4" id="KW-0274">FAD</keyword>
<evidence type="ECO:0000313" key="6">
    <source>
        <dbReference type="EMBL" id="KAJ9646739.1"/>
    </source>
</evidence>
<evidence type="ECO:0000256" key="4">
    <source>
        <dbReference type="ARBA" id="ARBA00022827"/>
    </source>
</evidence>
<comment type="cofactor">
    <cofactor evidence="1">
        <name>FAD</name>
        <dbReference type="ChEBI" id="CHEBI:57692"/>
    </cofactor>
</comment>
<dbReference type="PANTHER" id="PTHR42877">
    <property type="entry name" value="L-ORNITHINE N(5)-MONOOXYGENASE-RELATED"/>
    <property type="match status" value="1"/>
</dbReference>
<gene>
    <name evidence="6" type="ORF">H2204_000431</name>
</gene>
<dbReference type="AlphaFoldDB" id="A0AA39D4T0"/>
<dbReference type="Pfam" id="PF00743">
    <property type="entry name" value="FMO-like"/>
    <property type="match status" value="1"/>
</dbReference>
<name>A0AA39D4T0_9EURO</name>
<organism evidence="6 7">
    <name type="scientific">Knufia peltigerae</name>
    <dbReference type="NCBI Taxonomy" id="1002370"/>
    <lineage>
        <taxon>Eukaryota</taxon>
        <taxon>Fungi</taxon>
        <taxon>Dikarya</taxon>
        <taxon>Ascomycota</taxon>
        <taxon>Pezizomycotina</taxon>
        <taxon>Eurotiomycetes</taxon>
        <taxon>Chaetothyriomycetidae</taxon>
        <taxon>Chaetothyriales</taxon>
        <taxon>Trichomeriaceae</taxon>
        <taxon>Knufia</taxon>
    </lineage>
</organism>
<evidence type="ECO:0000256" key="3">
    <source>
        <dbReference type="ARBA" id="ARBA00022630"/>
    </source>
</evidence>
<sequence>MSPYMENSGSLSPLVTDGEVPAVYPETLKNRATTKVNGIGHNIKAAAAESTTSVPFYNKFALKPRKLRIITIGAGFSGLLLAHKFQHRFPELQEFIHHSMYEARSDVGGTWLVNTYPGVQCDVPSHIYAFPFDPNPDWPRFYSSGPEIHAYIKRTVRKWNLDRDVQLNTRVLSAHWQEDSGKWEVTMEHEGVKRVEYADIIMSAQGNLVEPVWPKIPGIEKFKGHKTHSGRWVHDYDYSNKRIAVIGNGSSGIQIVPQMTKLPGTTVRNFIRGPAWVYYRVPASKHLGRDTDDTNPAYYESEKEKYHDPVQHREYRKGIIHRTNKAFRLFIKGEYNAETVRLATAQMAEKLNHNPVLMDQLIPKWEIGCRRVTPGPGYLESFSKHNCSLTSSPITNITETGVQTADGQHFDCDVIVCATGFDVSKCPRYPIVGQNGVALAEKWKDEPTSYLSVGTDDFPNYFTMAGPRCLCGHGSLVESLNWTGDYFVKMIKKIATEDIKYMVPKAASVQAFCEYQDEIHKNLVWTGGCRSWYKRGTQDGKVTALFAGSAVVFNAMMKEIRAEHYDIVYNSRNPFRFLGNGFTEWEMQEDADLSWYVEVADPVPKT</sequence>
<dbReference type="InterPro" id="IPR036188">
    <property type="entry name" value="FAD/NAD-bd_sf"/>
</dbReference>
<comment type="similarity">
    <text evidence="2">Belongs to the FAD-binding monooxygenase family.</text>
</comment>
<protein>
    <submittedName>
        <fullName evidence="6">Uncharacterized protein</fullName>
    </submittedName>
</protein>
<evidence type="ECO:0000256" key="2">
    <source>
        <dbReference type="ARBA" id="ARBA00010139"/>
    </source>
</evidence>
<keyword evidence="7" id="KW-1185">Reference proteome</keyword>
<dbReference type="PANTHER" id="PTHR42877:SF2">
    <property type="entry name" value="FAD_NAD(P)-BINDING DOMAIN-CONTAINING PROTEIN"/>
    <property type="match status" value="1"/>
</dbReference>
<proteinExistence type="inferred from homology"/>
<dbReference type="InterPro" id="IPR051209">
    <property type="entry name" value="FAD-bind_Monooxygenase_sf"/>
</dbReference>
<dbReference type="EMBL" id="JAPDRN010000002">
    <property type="protein sequence ID" value="KAJ9646739.1"/>
    <property type="molecule type" value="Genomic_DNA"/>
</dbReference>